<dbReference type="AlphaFoldDB" id="A0A9D4J4L9"/>
<comment type="caution">
    <text evidence="1">The sequence shown here is derived from an EMBL/GenBank/DDBJ whole genome shotgun (WGS) entry which is preliminary data.</text>
</comment>
<gene>
    <name evidence="1" type="ORF">DPMN_153237</name>
</gene>
<dbReference type="EMBL" id="JAIWYP010000007">
    <property type="protein sequence ID" value="KAH3799626.1"/>
    <property type="molecule type" value="Genomic_DNA"/>
</dbReference>
<dbReference type="Gene3D" id="2.130.10.10">
    <property type="entry name" value="YVTN repeat-like/Quinoprotein amine dehydrogenase"/>
    <property type="match status" value="1"/>
</dbReference>
<keyword evidence="2" id="KW-1185">Reference proteome</keyword>
<reference evidence="1" key="2">
    <citation type="submission" date="2020-11" db="EMBL/GenBank/DDBJ databases">
        <authorList>
            <person name="McCartney M.A."/>
            <person name="Auch B."/>
            <person name="Kono T."/>
            <person name="Mallez S."/>
            <person name="Becker A."/>
            <person name="Gohl D.M."/>
            <person name="Silverstein K.A.T."/>
            <person name="Koren S."/>
            <person name="Bechman K.B."/>
            <person name="Herman A."/>
            <person name="Abrahante J.E."/>
            <person name="Garbe J."/>
        </authorList>
    </citation>
    <scope>NUCLEOTIDE SEQUENCE</scope>
    <source>
        <strain evidence="1">Duluth1</strain>
        <tissue evidence="1">Whole animal</tissue>
    </source>
</reference>
<name>A0A9D4J4L9_DREPO</name>
<proteinExistence type="predicted"/>
<evidence type="ECO:0000313" key="2">
    <source>
        <dbReference type="Proteomes" id="UP000828390"/>
    </source>
</evidence>
<dbReference type="InterPro" id="IPR015943">
    <property type="entry name" value="WD40/YVTN_repeat-like_dom_sf"/>
</dbReference>
<organism evidence="1 2">
    <name type="scientific">Dreissena polymorpha</name>
    <name type="common">Zebra mussel</name>
    <name type="synonym">Mytilus polymorpha</name>
    <dbReference type="NCBI Taxonomy" id="45954"/>
    <lineage>
        <taxon>Eukaryota</taxon>
        <taxon>Metazoa</taxon>
        <taxon>Spiralia</taxon>
        <taxon>Lophotrochozoa</taxon>
        <taxon>Mollusca</taxon>
        <taxon>Bivalvia</taxon>
        <taxon>Autobranchia</taxon>
        <taxon>Heteroconchia</taxon>
        <taxon>Euheterodonta</taxon>
        <taxon>Imparidentia</taxon>
        <taxon>Neoheterodontei</taxon>
        <taxon>Myida</taxon>
        <taxon>Dreissenoidea</taxon>
        <taxon>Dreissenidae</taxon>
        <taxon>Dreissena</taxon>
    </lineage>
</organism>
<sequence length="132" mass="14377">MFISSPFHNASTWSLINSIQPSPKPEDGTTVYVITHYGGSSCLTLKKAKTLQPPSGEIKLYNPDGVHVAANGQVFVCCRESQKVVQLNKEGKEILARFAVSGTPECVCYSKENGILLVGLNYSDTIHVFKTT</sequence>
<evidence type="ECO:0000313" key="1">
    <source>
        <dbReference type="EMBL" id="KAH3799626.1"/>
    </source>
</evidence>
<dbReference type="Proteomes" id="UP000828390">
    <property type="component" value="Unassembled WGS sequence"/>
</dbReference>
<protein>
    <submittedName>
        <fullName evidence="1">Uncharacterized protein</fullName>
    </submittedName>
</protein>
<dbReference type="SUPFAM" id="SSF75011">
    <property type="entry name" value="3-carboxy-cis,cis-mucoante lactonizing enzyme"/>
    <property type="match status" value="1"/>
</dbReference>
<accession>A0A9D4J4L9</accession>
<reference evidence="1" key="1">
    <citation type="journal article" date="2019" name="bioRxiv">
        <title>The Genome of the Zebra Mussel, Dreissena polymorpha: A Resource for Invasive Species Research.</title>
        <authorList>
            <person name="McCartney M.A."/>
            <person name="Auch B."/>
            <person name="Kono T."/>
            <person name="Mallez S."/>
            <person name="Zhang Y."/>
            <person name="Obille A."/>
            <person name="Becker A."/>
            <person name="Abrahante J.E."/>
            <person name="Garbe J."/>
            <person name="Badalamenti J.P."/>
            <person name="Herman A."/>
            <person name="Mangelson H."/>
            <person name="Liachko I."/>
            <person name="Sullivan S."/>
            <person name="Sone E.D."/>
            <person name="Koren S."/>
            <person name="Silverstein K.A.T."/>
            <person name="Beckman K.B."/>
            <person name="Gohl D.M."/>
        </authorList>
    </citation>
    <scope>NUCLEOTIDE SEQUENCE</scope>
    <source>
        <strain evidence="1">Duluth1</strain>
        <tissue evidence="1">Whole animal</tissue>
    </source>
</reference>